<sequence>RRFLTFEAFLNEVTTTVGAPLAVRHLYTPRHGRRVAELGDLQEGCHYVAAGSEKFKKL</sequence>
<dbReference type="PANTHER" id="PTHR23004">
    <property type="entry name" value="DOUBLECORTIN DOMAIN CONTAINING 2"/>
    <property type="match status" value="1"/>
</dbReference>
<accession>A0A091GWB1</accession>
<dbReference type="PROSITE" id="PS50309">
    <property type="entry name" value="DC"/>
    <property type="match status" value="1"/>
</dbReference>
<dbReference type="GO" id="GO:0005874">
    <property type="term" value="C:microtubule"/>
    <property type="evidence" value="ECO:0007669"/>
    <property type="project" value="TreeGrafter"/>
</dbReference>
<feature type="domain" description="Doublecortin" evidence="1">
    <location>
        <begin position="1"/>
        <end position="58"/>
    </location>
</feature>
<dbReference type="Gene3D" id="3.10.20.230">
    <property type="entry name" value="Doublecortin domain"/>
    <property type="match status" value="1"/>
</dbReference>
<dbReference type="GO" id="GO:0035556">
    <property type="term" value="P:intracellular signal transduction"/>
    <property type="evidence" value="ECO:0007669"/>
    <property type="project" value="InterPro"/>
</dbReference>
<dbReference type="AlphaFoldDB" id="A0A091GWB1"/>
<dbReference type="Pfam" id="PF03607">
    <property type="entry name" value="DCX"/>
    <property type="match status" value="1"/>
</dbReference>
<feature type="non-terminal residue" evidence="2">
    <location>
        <position position="58"/>
    </location>
</feature>
<protein>
    <submittedName>
        <fullName evidence="2">Doublecortin domain-containing protein 2B</fullName>
    </submittedName>
</protein>
<organism evidence="2 3">
    <name type="scientific">Buceros rhinoceros silvestris</name>
    <dbReference type="NCBI Taxonomy" id="175836"/>
    <lineage>
        <taxon>Eukaryota</taxon>
        <taxon>Metazoa</taxon>
        <taxon>Chordata</taxon>
        <taxon>Craniata</taxon>
        <taxon>Vertebrata</taxon>
        <taxon>Euteleostomi</taxon>
        <taxon>Archelosauria</taxon>
        <taxon>Archosauria</taxon>
        <taxon>Dinosauria</taxon>
        <taxon>Saurischia</taxon>
        <taxon>Theropoda</taxon>
        <taxon>Coelurosauria</taxon>
        <taxon>Aves</taxon>
        <taxon>Neognathae</taxon>
        <taxon>Neoaves</taxon>
        <taxon>Telluraves</taxon>
        <taxon>Coraciimorphae</taxon>
        <taxon>Bucerotiformes</taxon>
        <taxon>Bucerotidae</taxon>
        <taxon>Buceros</taxon>
    </lineage>
</organism>
<keyword evidence="3" id="KW-1185">Reference proteome</keyword>
<dbReference type="Proteomes" id="UP000054064">
    <property type="component" value="Unassembled WGS sequence"/>
</dbReference>
<gene>
    <name evidence="2" type="ORF">N320_08092</name>
</gene>
<dbReference type="InterPro" id="IPR003533">
    <property type="entry name" value="Doublecortin_dom"/>
</dbReference>
<dbReference type="InterPro" id="IPR036572">
    <property type="entry name" value="Doublecortin_dom_sf"/>
</dbReference>
<dbReference type="PANTHER" id="PTHR23004:SF10">
    <property type="entry name" value="DOUBLECORTIN DOMAIN-CONTAINING PROTEIN 2B"/>
    <property type="match status" value="1"/>
</dbReference>
<feature type="non-terminal residue" evidence="2">
    <location>
        <position position="1"/>
    </location>
</feature>
<evidence type="ECO:0000259" key="1">
    <source>
        <dbReference type="PROSITE" id="PS50309"/>
    </source>
</evidence>
<dbReference type="SUPFAM" id="SSF89837">
    <property type="entry name" value="Doublecortin (DC)"/>
    <property type="match status" value="1"/>
</dbReference>
<proteinExistence type="predicted"/>
<evidence type="ECO:0000313" key="2">
    <source>
        <dbReference type="EMBL" id="KFO86715.1"/>
    </source>
</evidence>
<evidence type="ECO:0000313" key="3">
    <source>
        <dbReference type="Proteomes" id="UP000054064"/>
    </source>
</evidence>
<dbReference type="EMBL" id="KL511988">
    <property type="protein sequence ID" value="KFO86715.1"/>
    <property type="molecule type" value="Genomic_DNA"/>
</dbReference>
<dbReference type="GO" id="GO:0005815">
    <property type="term" value="C:microtubule organizing center"/>
    <property type="evidence" value="ECO:0007669"/>
    <property type="project" value="TreeGrafter"/>
</dbReference>
<name>A0A091GWB1_BUCRH</name>
<reference evidence="2 3" key="1">
    <citation type="submission" date="2014-04" db="EMBL/GenBank/DDBJ databases">
        <title>Genome evolution of avian class.</title>
        <authorList>
            <person name="Zhang G."/>
            <person name="Li C."/>
        </authorList>
    </citation>
    <scope>NUCLEOTIDE SEQUENCE [LARGE SCALE GENOMIC DNA]</scope>
    <source>
        <strain evidence="2">BGI_N320</strain>
    </source>
</reference>